<evidence type="ECO:0000313" key="2">
    <source>
        <dbReference type="Proteomes" id="UP000177594"/>
    </source>
</evidence>
<evidence type="ECO:0000313" key="1">
    <source>
        <dbReference type="EMBL" id="OGM99125.1"/>
    </source>
</evidence>
<protein>
    <submittedName>
        <fullName evidence="1">Uncharacterized protein</fullName>
    </submittedName>
</protein>
<dbReference type="AlphaFoldDB" id="A0A1F8EGG2"/>
<proteinExistence type="predicted"/>
<comment type="caution">
    <text evidence="1">The sequence shown here is derived from an EMBL/GenBank/DDBJ whole genome shotgun (WGS) entry which is preliminary data.</text>
</comment>
<gene>
    <name evidence="1" type="ORF">A2817_00295</name>
</gene>
<organism evidence="1 2">
    <name type="scientific">Candidatus Yanofskybacteria bacterium RIFCSPHIGHO2_01_FULL_39_8b</name>
    <dbReference type="NCBI Taxonomy" id="1802659"/>
    <lineage>
        <taxon>Bacteria</taxon>
        <taxon>Candidatus Yanofskyibacteriota</taxon>
    </lineage>
</organism>
<dbReference type="EMBL" id="MGIZ01000027">
    <property type="protein sequence ID" value="OGM99125.1"/>
    <property type="molecule type" value="Genomic_DNA"/>
</dbReference>
<accession>A0A1F8EGG2</accession>
<dbReference type="Proteomes" id="UP000177594">
    <property type="component" value="Unassembled WGS sequence"/>
</dbReference>
<sequence length="319" mass="34981">MPVFSFFAPLIFSTSSAQTIQPTPDAATIEKAKNEYLAKICSGHGGVNCSIVNSDATVVCNDGTIDQSLSTIYAVPECQKTLEEMATKESDFMAESGCFPPSEMTCINEQSYQNLYKHLASSGLANSELGKSELSQCRQQITDYIFKDQNYRRCLTNNGQANFNLSGKAGLPILKAIFCPIFYGNNVSYGYDTDLCVCDNGYFMSNKQCVNANKICQSKYGDSSFAQNGNCYKPSLSPTSTTPILTSSPLVPSIPRAKVTLPRQEESFPLIRSTTSSPLAQILPNQIKLENNSTDTSKNFLLIIFHKISSGIKNIIRLF</sequence>
<name>A0A1F8EGG2_9BACT</name>
<reference evidence="1 2" key="1">
    <citation type="journal article" date="2016" name="Nat. Commun.">
        <title>Thousands of microbial genomes shed light on interconnected biogeochemical processes in an aquifer system.</title>
        <authorList>
            <person name="Anantharaman K."/>
            <person name="Brown C.T."/>
            <person name="Hug L.A."/>
            <person name="Sharon I."/>
            <person name="Castelle C.J."/>
            <person name="Probst A.J."/>
            <person name="Thomas B.C."/>
            <person name="Singh A."/>
            <person name="Wilkins M.J."/>
            <person name="Karaoz U."/>
            <person name="Brodie E.L."/>
            <person name="Williams K.H."/>
            <person name="Hubbard S.S."/>
            <person name="Banfield J.F."/>
        </authorList>
    </citation>
    <scope>NUCLEOTIDE SEQUENCE [LARGE SCALE GENOMIC DNA]</scope>
</reference>